<protein>
    <submittedName>
        <fullName evidence="2">Vesicle formation protein</fullName>
    </submittedName>
</protein>
<dbReference type="RefSeq" id="WP_088754161.1">
    <property type="nucleotide sequence ID" value="NZ_JARJFG010000015.1"/>
</dbReference>
<proteinExistence type="predicted"/>
<name>A0A225SX83_9BURK</name>
<feature type="chain" id="PRO_5012172005" evidence="1">
    <location>
        <begin position="23"/>
        <end position="176"/>
    </location>
</feature>
<dbReference type="Proteomes" id="UP000214747">
    <property type="component" value="Unassembled WGS sequence"/>
</dbReference>
<gene>
    <name evidence="2" type="ORF">CEJ45_05335</name>
</gene>
<organism evidence="2 3">
    <name type="scientific">Herbaspirillum aquaticum</name>
    <dbReference type="NCBI Taxonomy" id="568783"/>
    <lineage>
        <taxon>Bacteria</taxon>
        <taxon>Pseudomonadati</taxon>
        <taxon>Pseudomonadota</taxon>
        <taxon>Betaproteobacteria</taxon>
        <taxon>Burkholderiales</taxon>
        <taxon>Oxalobacteraceae</taxon>
        <taxon>Herbaspirillum</taxon>
    </lineage>
</organism>
<dbReference type="AlphaFoldDB" id="A0A225SX83"/>
<feature type="signal peptide" evidence="1">
    <location>
        <begin position="1"/>
        <end position="22"/>
    </location>
</feature>
<accession>A0A225SX83</accession>
<keyword evidence="1" id="KW-0732">Signal</keyword>
<sequence>MRTITKLLLPLLTALVASTAHADICADLRAIHQQSQSHFDGWKKDGPDSVMKGDKRGPVYLSNFMLDGAQSCAVADNSTVYTCIWRYATPADMGRAYQRLVNDVKACAPLAKEPPGIIADEPQERRQGDLRQVTEVTGLDYADAEVTILIGQMQLTGPRGVARNELKLSFSRPQPR</sequence>
<evidence type="ECO:0000313" key="3">
    <source>
        <dbReference type="Proteomes" id="UP000214747"/>
    </source>
</evidence>
<comment type="caution">
    <text evidence="2">The sequence shown here is derived from an EMBL/GenBank/DDBJ whole genome shotgun (WGS) entry which is preliminary data.</text>
</comment>
<reference evidence="2 3" key="1">
    <citation type="journal article" date="2010" name="Int. J. Syst. Evol. Microbiol.">
        <title>Reclassification of Herbaspirillum putei as a later heterotypic synonym of Herbaspirillum huttiense, with the description of H. huttiense subsp. huttiense subsp. nov. and H. huttiense subsp. putei subsp. nov., comb. nov., and description of Herbaspirillum aquaticum sp. nov.</title>
        <authorList>
            <person name="Dobritsa A.P."/>
            <person name="Reddy M.C."/>
            <person name="Samadpour M."/>
        </authorList>
    </citation>
    <scope>NUCLEOTIDE SEQUENCE [LARGE SCALE GENOMIC DNA]</scope>
    <source>
        <strain evidence="2 3">IEH 4430</strain>
    </source>
</reference>
<evidence type="ECO:0000256" key="1">
    <source>
        <dbReference type="SAM" id="SignalP"/>
    </source>
</evidence>
<evidence type="ECO:0000313" key="2">
    <source>
        <dbReference type="EMBL" id="OWY35828.1"/>
    </source>
</evidence>
<keyword evidence="3" id="KW-1185">Reference proteome</keyword>
<dbReference type="EMBL" id="NJGV01000004">
    <property type="protein sequence ID" value="OWY35828.1"/>
    <property type="molecule type" value="Genomic_DNA"/>
</dbReference>